<sequence length="103" mass="12177">RAFVYPSRPLGGPKTEVEALTKLLKETSLWEEKAVERLRASEYQVLTLSKRLKDYEDSELSLLRKENMDLKSRIDFLESELQAFRAFRYYAFKEANERAAQLR</sequence>
<dbReference type="EMBL" id="LXQA010383588">
    <property type="protein sequence ID" value="MCI48244.1"/>
    <property type="molecule type" value="Genomic_DNA"/>
</dbReference>
<dbReference type="AlphaFoldDB" id="A0A392SJ57"/>
<accession>A0A392SJ57</accession>
<organism evidence="1 2">
    <name type="scientific">Trifolium medium</name>
    <dbReference type="NCBI Taxonomy" id="97028"/>
    <lineage>
        <taxon>Eukaryota</taxon>
        <taxon>Viridiplantae</taxon>
        <taxon>Streptophyta</taxon>
        <taxon>Embryophyta</taxon>
        <taxon>Tracheophyta</taxon>
        <taxon>Spermatophyta</taxon>
        <taxon>Magnoliopsida</taxon>
        <taxon>eudicotyledons</taxon>
        <taxon>Gunneridae</taxon>
        <taxon>Pentapetalae</taxon>
        <taxon>rosids</taxon>
        <taxon>fabids</taxon>
        <taxon>Fabales</taxon>
        <taxon>Fabaceae</taxon>
        <taxon>Papilionoideae</taxon>
        <taxon>50 kb inversion clade</taxon>
        <taxon>NPAAA clade</taxon>
        <taxon>Hologalegina</taxon>
        <taxon>IRL clade</taxon>
        <taxon>Trifolieae</taxon>
        <taxon>Trifolium</taxon>
    </lineage>
</organism>
<proteinExistence type="predicted"/>
<protein>
    <submittedName>
        <fullName evidence="1">Uncharacterized protein</fullName>
    </submittedName>
</protein>
<dbReference type="Proteomes" id="UP000265520">
    <property type="component" value="Unassembled WGS sequence"/>
</dbReference>
<evidence type="ECO:0000313" key="2">
    <source>
        <dbReference type="Proteomes" id="UP000265520"/>
    </source>
</evidence>
<keyword evidence="2" id="KW-1185">Reference proteome</keyword>
<name>A0A392SJ57_9FABA</name>
<evidence type="ECO:0000313" key="1">
    <source>
        <dbReference type="EMBL" id="MCI48244.1"/>
    </source>
</evidence>
<feature type="non-terminal residue" evidence="1">
    <location>
        <position position="103"/>
    </location>
</feature>
<reference evidence="1 2" key="1">
    <citation type="journal article" date="2018" name="Front. Plant Sci.">
        <title>Red Clover (Trifolium pratense) and Zigzag Clover (T. medium) - A Picture of Genomic Similarities and Differences.</title>
        <authorList>
            <person name="Dluhosova J."/>
            <person name="Istvanek J."/>
            <person name="Nedelnik J."/>
            <person name="Repkova J."/>
        </authorList>
    </citation>
    <scope>NUCLEOTIDE SEQUENCE [LARGE SCALE GENOMIC DNA]</scope>
    <source>
        <strain evidence="2">cv. 10/8</strain>
        <tissue evidence="1">Leaf</tissue>
    </source>
</reference>
<comment type="caution">
    <text evidence="1">The sequence shown here is derived from an EMBL/GenBank/DDBJ whole genome shotgun (WGS) entry which is preliminary data.</text>
</comment>
<feature type="non-terminal residue" evidence="1">
    <location>
        <position position="1"/>
    </location>
</feature>